<dbReference type="OrthoDB" id="10624798at2759"/>
<reference evidence="2 3" key="1">
    <citation type="submission" date="2020-06" db="EMBL/GenBank/DDBJ databases">
        <authorList>
            <person name="Li R."/>
            <person name="Bekaert M."/>
        </authorList>
    </citation>
    <scope>NUCLEOTIDE SEQUENCE [LARGE SCALE GENOMIC DNA]</scope>
    <source>
        <strain evidence="3">wild</strain>
    </source>
</reference>
<evidence type="ECO:0000313" key="3">
    <source>
        <dbReference type="Proteomes" id="UP000507470"/>
    </source>
</evidence>
<dbReference type="EMBL" id="CACVKT020008353">
    <property type="protein sequence ID" value="CAC5414708.1"/>
    <property type="molecule type" value="Genomic_DNA"/>
</dbReference>
<dbReference type="Proteomes" id="UP000507470">
    <property type="component" value="Unassembled WGS sequence"/>
</dbReference>
<dbReference type="AlphaFoldDB" id="A0A6J8E3R7"/>
<organism evidence="2 3">
    <name type="scientific">Mytilus coruscus</name>
    <name type="common">Sea mussel</name>
    <dbReference type="NCBI Taxonomy" id="42192"/>
    <lineage>
        <taxon>Eukaryota</taxon>
        <taxon>Metazoa</taxon>
        <taxon>Spiralia</taxon>
        <taxon>Lophotrochozoa</taxon>
        <taxon>Mollusca</taxon>
        <taxon>Bivalvia</taxon>
        <taxon>Autobranchia</taxon>
        <taxon>Pteriomorphia</taxon>
        <taxon>Mytilida</taxon>
        <taxon>Mytiloidea</taxon>
        <taxon>Mytilidae</taxon>
        <taxon>Mytilinae</taxon>
        <taxon>Mytilus</taxon>
    </lineage>
</organism>
<feature type="compositionally biased region" description="Basic and acidic residues" evidence="1">
    <location>
        <begin position="46"/>
        <end position="55"/>
    </location>
</feature>
<gene>
    <name evidence="2" type="ORF">MCOR_47460</name>
</gene>
<proteinExistence type="predicted"/>
<accession>A0A6J8E3R7</accession>
<evidence type="ECO:0000256" key="1">
    <source>
        <dbReference type="SAM" id="MobiDB-lite"/>
    </source>
</evidence>
<keyword evidence="3" id="KW-1185">Reference proteome</keyword>
<evidence type="ECO:0000313" key="2">
    <source>
        <dbReference type="EMBL" id="CAC5414708.1"/>
    </source>
</evidence>
<protein>
    <submittedName>
        <fullName evidence="2">Uncharacterized protein</fullName>
    </submittedName>
</protein>
<dbReference type="Gene3D" id="1.10.287.1490">
    <property type="match status" value="1"/>
</dbReference>
<sequence length="154" mass="17618">MMLQIKEQKEKSQQHEKIIDELKAEIKELKKDGPKLNAGKNTLQHKHNEEKKDDEQRFRNISVQLANNDQRLENISTQLTQLNTHTNTEIDALHSTIDSVNQAQAVFDSGLKQTKDSVSDMKSQLEGATCTLIKGQSKIAQDIQKMFEKQQAYL</sequence>
<feature type="region of interest" description="Disordered" evidence="1">
    <location>
        <begin position="30"/>
        <end position="55"/>
    </location>
</feature>
<name>A0A6J8E3R7_MYTCO</name>